<proteinExistence type="predicted"/>
<evidence type="ECO:0000313" key="6">
    <source>
        <dbReference type="EMBL" id="AWI53958.1"/>
    </source>
</evidence>
<accession>A0A2U8FT19</accession>
<gene>
    <name evidence="6" type="ORF">DEH84_11355</name>
</gene>
<protein>
    <recommendedName>
        <fullName evidence="5">NarX-like N-terminal domain-containing protein</fullName>
    </recommendedName>
</protein>
<keyword evidence="3" id="KW-1133">Transmembrane helix</keyword>
<dbReference type="GO" id="GO:0016020">
    <property type="term" value="C:membrane"/>
    <property type="evidence" value="ECO:0007669"/>
    <property type="project" value="UniProtKB-SubCell"/>
</dbReference>
<name>A0A2U8FT19_9BURK</name>
<keyword evidence="2" id="KW-0812">Transmembrane</keyword>
<organism evidence="6 7">
    <name type="scientific">Aquabacterium olei</name>
    <dbReference type="NCBI Taxonomy" id="1296669"/>
    <lineage>
        <taxon>Bacteria</taxon>
        <taxon>Pseudomonadati</taxon>
        <taxon>Pseudomonadota</taxon>
        <taxon>Betaproteobacteria</taxon>
        <taxon>Burkholderiales</taxon>
        <taxon>Aquabacterium</taxon>
    </lineage>
</organism>
<evidence type="ECO:0000259" key="5">
    <source>
        <dbReference type="Pfam" id="PF13675"/>
    </source>
</evidence>
<evidence type="ECO:0000313" key="7">
    <source>
        <dbReference type="Proteomes" id="UP000244892"/>
    </source>
</evidence>
<dbReference type="EMBL" id="CP029210">
    <property type="protein sequence ID" value="AWI53958.1"/>
    <property type="molecule type" value="Genomic_DNA"/>
</dbReference>
<dbReference type="RefSeq" id="WP_109036954.1">
    <property type="nucleotide sequence ID" value="NZ_CP029210.1"/>
</dbReference>
<dbReference type="Proteomes" id="UP000244892">
    <property type="component" value="Chromosome"/>
</dbReference>
<dbReference type="OrthoDB" id="8807779at2"/>
<dbReference type="AlphaFoldDB" id="A0A2U8FT19"/>
<dbReference type="KEGG" id="aon:DEH84_11355"/>
<dbReference type="Pfam" id="PF13675">
    <property type="entry name" value="PilJ"/>
    <property type="match status" value="1"/>
</dbReference>
<reference evidence="6 7" key="1">
    <citation type="submission" date="2018-05" db="EMBL/GenBank/DDBJ databases">
        <title>complete genome sequence of Aquabacterium olei NBRC 110486.</title>
        <authorList>
            <person name="Tang B."/>
            <person name="Chang J."/>
            <person name="Zhang L."/>
            <person name="Yang H."/>
        </authorList>
    </citation>
    <scope>NUCLEOTIDE SEQUENCE [LARGE SCALE GENOMIC DNA]</scope>
    <source>
        <strain evidence="6 7">NBRC 110486</strain>
    </source>
</reference>
<evidence type="ECO:0000256" key="1">
    <source>
        <dbReference type="ARBA" id="ARBA00004141"/>
    </source>
</evidence>
<evidence type="ECO:0000256" key="4">
    <source>
        <dbReference type="ARBA" id="ARBA00023136"/>
    </source>
</evidence>
<comment type="subcellular location">
    <subcellularLocation>
        <location evidence="1">Membrane</location>
        <topology evidence="1">Multi-pass membrane protein</topology>
    </subcellularLocation>
</comment>
<evidence type="ECO:0000256" key="3">
    <source>
        <dbReference type="ARBA" id="ARBA00022989"/>
    </source>
</evidence>
<dbReference type="InterPro" id="IPR029095">
    <property type="entry name" value="NarX-like_N"/>
</dbReference>
<keyword evidence="4" id="KW-0472">Membrane</keyword>
<feature type="domain" description="NarX-like N-terminal" evidence="5">
    <location>
        <begin position="22"/>
        <end position="75"/>
    </location>
</feature>
<keyword evidence="7" id="KW-1185">Reference proteome</keyword>
<evidence type="ECO:0000256" key="2">
    <source>
        <dbReference type="ARBA" id="ARBA00022692"/>
    </source>
</evidence>
<sequence>MVPSSLLPIGSALTQPGADMLSRLINLSGRQRMLSQRLTLFIVLAGQGQADAVQTAEEVLQQLAASQRRLTEGGDGYPGLFSEHLRLVFDGPTQARQRTQAFVGLAEQILRSLRQGVPLEPAVQAGLVESASSVLSLFNLVTQAFEQEAQTLARSHEQQRDQLGATVRTLAHDARQLLYDTRSASRASPSENWQELAGRMEALTDEMDRLARAVTLLG</sequence>